<reference evidence="3" key="1">
    <citation type="submission" date="2025-08" db="UniProtKB">
        <authorList>
            <consortium name="RefSeq"/>
        </authorList>
    </citation>
    <scope>IDENTIFICATION</scope>
</reference>
<name>A0A7E6EN47_9MOLL</name>
<dbReference type="Pfam" id="PF03479">
    <property type="entry name" value="PCC"/>
    <property type="match status" value="1"/>
</dbReference>
<sequence length="143" mass="15783">MLDLLAKNMCDMKCYALRIKPGQELVSSLKTFVQEKQLKSAFIVTAVGSLTKARLRMANSVSVKDYEGFLEIVSLVGTLSDDGHLHMSLSDTEGKVVGGHVFGDLIVYTTVEVVIGECQGLTFTREFDEETGFKELVVKDSRE</sequence>
<dbReference type="SUPFAM" id="SSF117856">
    <property type="entry name" value="AF0104/ALDC/Ptd012-like"/>
    <property type="match status" value="1"/>
</dbReference>
<dbReference type="AlphaFoldDB" id="A0A7E6EN47"/>
<dbReference type="PROSITE" id="PS51742">
    <property type="entry name" value="PPC"/>
    <property type="match status" value="1"/>
</dbReference>
<feature type="domain" description="PPC" evidence="1">
    <location>
        <begin position="9"/>
        <end position="139"/>
    </location>
</feature>
<keyword evidence="2" id="KW-1185">Reference proteome</keyword>
<evidence type="ECO:0000313" key="2">
    <source>
        <dbReference type="Proteomes" id="UP000515154"/>
    </source>
</evidence>
<proteinExistence type="predicted"/>
<dbReference type="CDD" id="cd11378">
    <property type="entry name" value="DUF296"/>
    <property type="match status" value="1"/>
</dbReference>
<dbReference type="PANTHER" id="PTHR34988">
    <property type="entry name" value="PROTEIN, PUTATIVE-RELATED"/>
    <property type="match status" value="1"/>
</dbReference>
<evidence type="ECO:0000313" key="3">
    <source>
        <dbReference type="RefSeq" id="XP_036356232.1"/>
    </source>
</evidence>
<dbReference type="PANTHER" id="PTHR34988:SF1">
    <property type="entry name" value="DNA-BINDING PROTEIN"/>
    <property type="match status" value="1"/>
</dbReference>
<dbReference type="InterPro" id="IPR005175">
    <property type="entry name" value="PPC_dom"/>
</dbReference>
<dbReference type="Gene3D" id="3.30.1330.80">
    <property type="entry name" value="Hypothetical protein, similar to alpha- acetolactate decarboxylase, domain 2"/>
    <property type="match status" value="1"/>
</dbReference>
<dbReference type="KEGG" id="osn:115232320"/>
<protein>
    <submittedName>
        <fullName evidence="3">Bifunctional protein GlmU isoform X1</fullName>
    </submittedName>
</protein>
<organism evidence="2 3">
    <name type="scientific">Octopus sinensis</name>
    <name type="common">East Asian common octopus</name>
    <dbReference type="NCBI Taxonomy" id="2607531"/>
    <lineage>
        <taxon>Eukaryota</taxon>
        <taxon>Metazoa</taxon>
        <taxon>Spiralia</taxon>
        <taxon>Lophotrochozoa</taxon>
        <taxon>Mollusca</taxon>
        <taxon>Cephalopoda</taxon>
        <taxon>Coleoidea</taxon>
        <taxon>Octopodiformes</taxon>
        <taxon>Octopoda</taxon>
        <taxon>Incirrata</taxon>
        <taxon>Octopodidae</taxon>
        <taxon>Octopus</taxon>
    </lineage>
</organism>
<dbReference type="RefSeq" id="XP_036356232.1">
    <property type="nucleotide sequence ID" value="XM_036500339.1"/>
</dbReference>
<evidence type="ECO:0000259" key="1">
    <source>
        <dbReference type="PROSITE" id="PS51742"/>
    </source>
</evidence>
<dbReference type="Proteomes" id="UP000515154">
    <property type="component" value="Unplaced"/>
</dbReference>
<accession>A0A7E6EN47</accession>
<gene>
    <name evidence="3" type="primary">LOC115232320</name>
</gene>